<sequence length="152" mass="16662">MSLRDRLNEDLKTAMRAKDAARLSVIRGIKAAILQAETRGERVVLDDPGIVQVIAKEVKERQDAIEEFRRGGRADLVDKLTGEIAVLKDYLPEPLSEAELAQLVETAISETGAEGPKDMGRVMGWLTPKTRGRADGKAVSEAVKTALQRRAQ</sequence>
<dbReference type="Proteomes" id="UP000533476">
    <property type="component" value="Unassembled WGS sequence"/>
</dbReference>
<dbReference type="InterPro" id="IPR042184">
    <property type="entry name" value="YqeY/Aim41_N"/>
</dbReference>
<dbReference type="GO" id="GO:0016884">
    <property type="term" value="F:carbon-nitrogen ligase activity, with glutamine as amido-N-donor"/>
    <property type="evidence" value="ECO:0007669"/>
    <property type="project" value="InterPro"/>
</dbReference>
<dbReference type="InterPro" id="IPR019004">
    <property type="entry name" value="YqeY/Aim41"/>
</dbReference>
<protein>
    <submittedName>
        <fullName evidence="2">GatB/YqeY domain-containing protein</fullName>
    </submittedName>
</protein>
<dbReference type="AlphaFoldDB" id="A0A7Y0L5C5"/>
<accession>A0A7Y0L5C5</accession>
<gene>
    <name evidence="2" type="ORF">HIJ39_11670</name>
</gene>
<name>A0A7Y0L5C5_9FIRM</name>
<evidence type="ECO:0000256" key="1">
    <source>
        <dbReference type="SAM" id="MobiDB-lite"/>
    </source>
</evidence>
<dbReference type="Gene3D" id="1.10.10.410">
    <property type="match status" value="1"/>
</dbReference>
<dbReference type="RefSeq" id="WP_169099873.1">
    <property type="nucleotide sequence ID" value="NZ_JABBVZ010000037.1"/>
</dbReference>
<dbReference type="EMBL" id="JABBVZ010000037">
    <property type="protein sequence ID" value="NMP23006.1"/>
    <property type="molecule type" value="Genomic_DNA"/>
</dbReference>
<reference evidence="2 3" key="1">
    <citation type="submission" date="2020-04" db="EMBL/GenBank/DDBJ databases">
        <authorList>
            <person name="Zhang R."/>
            <person name="Schippers A."/>
        </authorList>
    </citation>
    <scope>NUCLEOTIDE SEQUENCE [LARGE SCALE GENOMIC DNA]</scope>
    <source>
        <strain evidence="2 3">DSM 109850</strain>
    </source>
</reference>
<feature type="region of interest" description="Disordered" evidence="1">
    <location>
        <begin position="111"/>
        <end position="152"/>
    </location>
</feature>
<dbReference type="InterPro" id="IPR003789">
    <property type="entry name" value="Asn/Gln_tRNA_amidoTrase-B-like"/>
</dbReference>
<proteinExistence type="predicted"/>
<dbReference type="Gene3D" id="1.10.1510.10">
    <property type="entry name" value="Uncharacterised protein YqeY/AIM41 PF09424, N-terminal domain"/>
    <property type="match status" value="1"/>
</dbReference>
<comment type="caution">
    <text evidence="2">The sequence shown here is derived from an EMBL/GenBank/DDBJ whole genome shotgun (WGS) entry which is preliminary data.</text>
</comment>
<evidence type="ECO:0000313" key="3">
    <source>
        <dbReference type="Proteomes" id="UP000533476"/>
    </source>
</evidence>
<dbReference type="PANTHER" id="PTHR28055:SF1">
    <property type="entry name" value="ALTERED INHERITANCE OF MITOCHONDRIA PROTEIN 41, MITOCHONDRIAL"/>
    <property type="match status" value="1"/>
</dbReference>
<keyword evidence="3" id="KW-1185">Reference proteome</keyword>
<dbReference type="PANTHER" id="PTHR28055">
    <property type="entry name" value="ALTERED INHERITANCE OF MITOCHONDRIA PROTEIN 41, MITOCHONDRIAL"/>
    <property type="match status" value="1"/>
</dbReference>
<dbReference type="Pfam" id="PF09424">
    <property type="entry name" value="YqeY"/>
    <property type="match status" value="1"/>
</dbReference>
<organism evidence="2 3">
    <name type="scientific">Sulfobacillus harzensis</name>
    <dbReference type="NCBI Taxonomy" id="2729629"/>
    <lineage>
        <taxon>Bacteria</taxon>
        <taxon>Bacillati</taxon>
        <taxon>Bacillota</taxon>
        <taxon>Clostridia</taxon>
        <taxon>Eubacteriales</taxon>
        <taxon>Clostridiales Family XVII. Incertae Sedis</taxon>
        <taxon>Sulfobacillus</taxon>
    </lineage>
</organism>
<evidence type="ECO:0000313" key="2">
    <source>
        <dbReference type="EMBL" id="NMP23006.1"/>
    </source>
</evidence>
<dbReference type="InterPro" id="IPR023168">
    <property type="entry name" value="GatB_Yqey_C_2"/>
</dbReference>
<dbReference type="SUPFAM" id="SSF89095">
    <property type="entry name" value="GatB/YqeY motif"/>
    <property type="match status" value="1"/>
</dbReference>